<dbReference type="PANTHER" id="PTHR23502">
    <property type="entry name" value="MAJOR FACILITATOR SUPERFAMILY"/>
    <property type="match status" value="1"/>
</dbReference>
<feature type="transmembrane region" description="Helical" evidence="5">
    <location>
        <begin position="397"/>
        <end position="420"/>
    </location>
</feature>
<dbReference type="EMBL" id="JQFZ01000248">
    <property type="protein sequence ID" value="KGO53681.1"/>
    <property type="molecule type" value="Genomic_DNA"/>
</dbReference>
<dbReference type="PANTHER" id="PTHR23502:SF50">
    <property type="entry name" value="TRANSPORTER, PUTATIVE (AFU_ORTHOLOGUE AFUA_5G00430)-RELATED"/>
    <property type="match status" value="1"/>
</dbReference>
<comment type="caution">
    <text evidence="7">The sequence shown here is derived from an EMBL/GenBank/DDBJ whole genome shotgun (WGS) entry which is preliminary data.</text>
</comment>
<dbReference type="Proteomes" id="UP000030143">
    <property type="component" value="Unassembled WGS sequence"/>
</dbReference>
<evidence type="ECO:0000313" key="8">
    <source>
        <dbReference type="Proteomes" id="UP000030143"/>
    </source>
</evidence>
<dbReference type="SUPFAM" id="SSF103473">
    <property type="entry name" value="MFS general substrate transporter"/>
    <property type="match status" value="1"/>
</dbReference>
<dbReference type="Pfam" id="PF07690">
    <property type="entry name" value="MFS_1"/>
    <property type="match status" value="1"/>
</dbReference>
<feature type="transmembrane region" description="Helical" evidence="5">
    <location>
        <begin position="218"/>
        <end position="236"/>
    </location>
</feature>
<feature type="transmembrane region" description="Helical" evidence="5">
    <location>
        <begin position="134"/>
        <end position="151"/>
    </location>
</feature>
<dbReference type="STRING" id="27334.A0A0A2KSY7"/>
<dbReference type="VEuPathDB" id="FungiDB:PEXP_091680"/>
<evidence type="ECO:0000259" key="6">
    <source>
        <dbReference type="PROSITE" id="PS50850"/>
    </source>
</evidence>
<dbReference type="GO" id="GO:0005886">
    <property type="term" value="C:plasma membrane"/>
    <property type="evidence" value="ECO:0007669"/>
    <property type="project" value="TreeGrafter"/>
</dbReference>
<keyword evidence="2 5" id="KW-0812">Transmembrane</keyword>
<dbReference type="PROSITE" id="PS50850">
    <property type="entry name" value="MFS"/>
    <property type="match status" value="1"/>
</dbReference>
<feature type="transmembrane region" description="Helical" evidence="5">
    <location>
        <begin position="248"/>
        <end position="267"/>
    </location>
</feature>
<feature type="transmembrane region" description="Helical" evidence="5">
    <location>
        <begin position="468"/>
        <end position="492"/>
    </location>
</feature>
<comment type="subcellular location">
    <subcellularLocation>
        <location evidence="1">Membrane</location>
        <topology evidence="1">Multi-pass membrane protein</topology>
    </subcellularLocation>
</comment>
<gene>
    <name evidence="7" type="ORF">PEX2_062920</name>
</gene>
<feature type="transmembrane region" description="Helical" evidence="5">
    <location>
        <begin position="504"/>
        <end position="523"/>
    </location>
</feature>
<dbReference type="GeneID" id="27678983"/>
<protein>
    <submittedName>
        <fullName evidence="7">Major facilitator superfamily domain, general substrate transporter</fullName>
    </submittedName>
</protein>
<feature type="transmembrane region" description="Helical" evidence="5">
    <location>
        <begin position="441"/>
        <end position="462"/>
    </location>
</feature>
<name>A0A0A2KSY7_PENEN</name>
<evidence type="ECO:0000256" key="2">
    <source>
        <dbReference type="ARBA" id="ARBA00022692"/>
    </source>
</evidence>
<reference evidence="7 8" key="1">
    <citation type="journal article" date="2015" name="Mol. Plant Microbe Interact.">
        <title>Genome, transcriptome, and functional analyses of Penicillium expansum provide new insights into secondary metabolism and pathogenicity.</title>
        <authorList>
            <person name="Ballester A.R."/>
            <person name="Marcet-Houben M."/>
            <person name="Levin E."/>
            <person name="Sela N."/>
            <person name="Selma-Lazaro C."/>
            <person name="Carmona L."/>
            <person name="Wisniewski M."/>
            <person name="Droby S."/>
            <person name="Gonzalez-Candelas L."/>
            <person name="Gabaldon T."/>
        </authorList>
    </citation>
    <scope>NUCLEOTIDE SEQUENCE [LARGE SCALE GENOMIC DNA]</scope>
    <source>
        <strain evidence="7 8">MD-8</strain>
    </source>
</reference>
<organism evidence="7 8">
    <name type="scientific">Penicillium expansum</name>
    <name type="common">Blue mold rot fungus</name>
    <dbReference type="NCBI Taxonomy" id="27334"/>
    <lineage>
        <taxon>Eukaryota</taxon>
        <taxon>Fungi</taxon>
        <taxon>Dikarya</taxon>
        <taxon>Ascomycota</taxon>
        <taxon>Pezizomycotina</taxon>
        <taxon>Eurotiomycetes</taxon>
        <taxon>Eurotiomycetidae</taxon>
        <taxon>Eurotiales</taxon>
        <taxon>Aspergillaceae</taxon>
        <taxon>Penicillium</taxon>
    </lineage>
</organism>
<dbReference type="Gene3D" id="1.20.1250.20">
    <property type="entry name" value="MFS general substrate transporter like domains"/>
    <property type="match status" value="1"/>
</dbReference>
<feature type="transmembrane region" description="Helical" evidence="5">
    <location>
        <begin position="353"/>
        <end position="377"/>
    </location>
</feature>
<accession>A0A0A2KSY7</accession>
<keyword evidence="3 5" id="KW-1133">Transmembrane helix</keyword>
<feature type="domain" description="Major facilitator superfamily (MFS) profile" evidence="6">
    <location>
        <begin position="92"/>
        <end position="560"/>
    </location>
</feature>
<keyword evidence="8" id="KW-1185">Reference proteome</keyword>
<dbReference type="InterPro" id="IPR011701">
    <property type="entry name" value="MFS"/>
</dbReference>
<dbReference type="GO" id="GO:0022857">
    <property type="term" value="F:transmembrane transporter activity"/>
    <property type="evidence" value="ECO:0007669"/>
    <property type="project" value="InterPro"/>
</dbReference>
<evidence type="ECO:0000256" key="1">
    <source>
        <dbReference type="ARBA" id="ARBA00004141"/>
    </source>
</evidence>
<dbReference type="OrthoDB" id="5215911at2759"/>
<feature type="transmembrane region" description="Helical" evidence="5">
    <location>
        <begin position="535"/>
        <end position="557"/>
    </location>
</feature>
<feature type="transmembrane region" description="Helical" evidence="5">
    <location>
        <begin position="92"/>
        <end position="114"/>
    </location>
</feature>
<proteinExistence type="predicted"/>
<evidence type="ECO:0000256" key="3">
    <source>
        <dbReference type="ARBA" id="ARBA00022989"/>
    </source>
</evidence>
<dbReference type="AlphaFoldDB" id="A0A0A2KSY7"/>
<dbReference type="InterPro" id="IPR036259">
    <property type="entry name" value="MFS_trans_sf"/>
</dbReference>
<sequence length="578" mass="64082">MFDHAFIKVLESRSNFFLANLFRIHSPRVELQLAHTVTPEAQLYLYVLQTLDGGPPRNSEADEHGQPIVVLDPIPSSDPNEPLNWSTMRKSVNFTIVLAMTILIFTALNIQAIFWQQMATDMKVTYTELNNAMSVNFVGLATGCIFFIPFAKKYGRRPVYIVSTAVMLATSFWSSKMNSLTELYVTNLLQGLAGATNESIAEITIVDLFFLHHRGSMNGLYLTCVMIGSFLTPMAAGAQATEHGWRSSYQTMGIFNSILFVIFLFMYEETKYIPAITGQADPTLDEDDPAISIREDNLDKFDSAPATKCPPIIEQAHSHRVLDLTIPQNSWRKRLALVTPTPEPIWPHFYSPFCVLIFPAVAFAAIQYAAGVAWLTATSSVLSLAFPEPPYLFSPAQIGYTSAGPLIGNILGAVYGGFLGDRSILYYAKRKRGYYEPEMRLYILHLPAIFMAGGLIMFGATISRGMHWIWPNIAGAFFGFGLGSISDAALVLVMDSYKEITGDAFTAVAFMRNAVSIGIPFAISPWIQRNGIQNMFIACGMMSLAITGTIIPMIIWGKSARRALRGRYLDIVERGHSV</sequence>
<dbReference type="PhylomeDB" id="A0A0A2KSY7"/>
<evidence type="ECO:0000256" key="5">
    <source>
        <dbReference type="SAM" id="Phobius"/>
    </source>
</evidence>
<keyword evidence="4 5" id="KW-0472">Membrane</keyword>
<evidence type="ECO:0000256" key="4">
    <source>
        <dbReference type="ARBA" id="ARBA00023136"/>
    </source>
</evidence>
<dbReference type="InterPro" id="IPR020846">
    <property type="entry name" value="MFS_dom"/>
</dbReference>
<dbReference type="RefSeq" id="XP_016596270.1">
    <property type="nucleotide sequence ID" value="XM_016743563.1"/>
</dbReference>
<evidence type="ECO:0000313" key="7">
    <source>
        <dbReference type="EMBL" id="KGO53681.1"/>
    </source>
</evidence>
<dbReference type="HOGENOM" id="CLU_008455_13_3_1"/>